<protein>
    <submittedName>
        <fullName evidence="3">Helicase-associated domain-containing protein</fullName>
    </submittedName>
</protein>
<dbReference type="InterPro" id="IPR032830">
    <property type="entry name" value="XPB/Ssl2_N"/>
</dbReference>
<evidence type="ECO:0000256" key="1">
    <source>
        <dbReference type="SAM" id="MobiDB-lite"/>
    </source>
</evidence>
<reference evidence="3" key="1">
    <citation type="submission" date="2021-04" db="EMBL/GenBank/DDBJ databases">
        <title>Microbacterium tenobrionis sp. nov. and Microbacterium allomyrinae sp. nov., isolated from larvae of Tenobrio molitor and Allomyrina dichotoma, respectively.</title>
        <authorList>
            <person name="Lee S.D."/>
        </authorList>
    </citation>
    <scope>NUCLEOTIDE SEQUENCE</scope>
    <source>
        <strain evidence="3">YMB-B2</strain>
    </source>
</reference>
<keyword evidence="3" id="KW-0347">Helicase</keyword>
<evidence type="ECO:0000259" key="2">
    <source>
        <dbReference type="Pfam" id="PF13625"/>
    </source>
</evidence>
<gene>
    <name evidence="3" type="ORF">KEC56_12925</name>
</gene>
<comment type="caution">
    <text evidence="3">The sequence shown here is derived from an EMBL/GenBank/DDBJ whole genome shotgun (WGS) entry which is preliminary data.</text>
</comment>
<name>A0A9X1S1L0_9MICO</name>
<keyword evidence="3" id="KW-0378">Hydrolase</keyword>
<evidence type="ECO:0000313" key="4">
    <source>
        <dbReference type="Proteomes" id="UP001139289"/>
    </source>
</evidence>
<dbReference type="AlphaFoldDB" id="A0A9X1S1L0"/>
<dbReference type="EMBL" id="JAGTTM010000006">
    <property type="protein sequence ID" value="MCC2030402.1"/>
    <property type="molecule type" value="Genomic_DNA"/>
</dbReference>
<dbReference type="RefSeq" id="WP_227531272.1">
    <property type="nucleotide sequence ID" value="NZ_JAGTTM010000006.1"/>
</dbReference>
<dbReference type="GO" id="GO:0004386">
    <property type="term" value="F:helicase activity"/>
    <property type="evidence" value="ECO:0007669"/>
    <property type="project" value="UniProtKB-KW"/>
</dbReference>
<keyword evidence="3" id="KW-0547">Nucleotide-binding</keyword>
<proteinExistence type="predicted"/>
<dbReference type="Pfam" id="PF13625">
    <property type="entry name" value="Helicase_C_3"/>
    <property type="match status" value="1"/>
</dbReference>
<feature type="domain" description="Helicase XPB/Ssl2 N-terminal" evidence="2">
    <location>
        <begin position="304"/>
        <end position="426"/>
    </location>
</feature>
<feature type="region of interest" description="Disordered" evidence="1">
    <location>
        <begin position="95"/>
        <end position="126"/>
    </location>
</feature>
<organism evidence="3 4">
    <name type="scientific">Microbacterium tenebrionis</name>
    <dbReference type="NCBI Taxonomy" id="2830665"/>
    <lineage>
        <taxon>Bacteria</taxon>
        <taxon>Bacillati</taxon>
        <taxon>Actinomycetota</taxon>
        <taxon>Actinomycetes</taxon>
        <taxon>Micrococcales</taxon>
        <taxon>Microbacteriaceae</taxon>
        <taxon>Microbacterium</taxon>
    </lineage>
</organism>
<feature type="compositionally biased region" description="Low complexity" evidence="1">
    <location>
        <begin position="98"/>
        <end position="112"/>
    </location>
</feature>
<sequence length="577" mass="60953">MSTHARPLAVWLAQAPDAQLAALFEARGVRADVAWSDFFDAAEALLEPASIERALPRLPLTEAVALRRSVNGDDAGDDAGPLIALALLRPDGTPAPPVAEAVTARQDPTASETPPPEPSDESAAARAAERAFTTVAALADLVLLASDTPLALLTGGALASGEKRRIAATGTAPETLDDLAAIAVDAGLLAALDRRLVATESADSWLRESASARWTGLVQAFRAALPRGLRDGDGWLPTTAWAAQYPWSTAWPEQCSAIAERARLLGLIADDGSEPEWAVPLREGAPADPASLQRMLPTEVDRIFLQNDLTAIAPGPLQPALDVRLRRIAVRESAAQASSYRFTADSVAQALTSGETAASILDFLAEISLTGIPQPLEYLVTQTDQRHGLVRVFTDASGRTRVASVDATLLDAMGVDQALRPLALARDADGLTSRAGRDTVYWTLTDARYPAMIVGDDGRPLVVDRNPAPGHAPPAAPDYLPLIARLRERQGPDADAAWLDRELEAAVRSKAVLLVEIEMPDGTARELQLEASGLGGGRLRGRDRAADVERTLPVRSIRSARVIDPSAGSGATATGER</sequence>
<keyword evidence="4" id="KW-1185">Reference proteome</keyword>
<accession>A0A9X1S1L0</accession>
<keyword evidence="3" id="KW-0067">ATP-binding</keyword>
<dbReference type="Proteomes" id="UP001139289">
    <property type="component" value="Unassembled WGS sequence"/>
</dbReference>
<evidence type="ECO:0000313" key="3">
    <source>
        <dbReference type="EMBL" id="MCC2030402.1"/>
    </source>
</evidence>